<evidence type="ECO:0000313" key="4">
    <source>
        <dbReference type="EMBL" id="MEQ2426988.1"/>
    </source>
</evidence>
<dbReference type="InterPro" id="IPR004165">
    <property type="entry name" value="CoA_trans_fam_I"/>
</dbReference>
<dbReference type="SMART" id="SM00882">
    <property type="entry name" value="CoA_trans"/>
    <property type="match status" value="1"/>
</dbReference>
<reference evidence="4 5" key="1">
    <citation type="submission" date="2024-03" db="EMBL/GenBank/DDBJ databases">
        <title>Human intestinal bacterial collection.</title>
        <authorList>
            <person name="Pauvert C."/>
            <person name="Hitch T.C.A."/>
            <person name="Clavel T."/>
        </authorList>
    </citation>
    <scope>NUCLEOTIDE SEQUENCE [LARGE SCALE GENOMIC DNA]</scope>
    <source>
        <strain evidence="4 5">CLA-SR-H021</strain>
    </source>
</reference>
<organism evidence="4 5">
    <name type="scientific">Enterocloster hominis</name>
    <name type="common">ex Hitch et al. 2024</name>
    <dbReference type="NCBI Taxonomy" id="1917870"/>
    <lineage>
        <taxon>Bacteria</taxon>
        <taxon>Bacillati</taxon>
        <taxon>Bacillota</taxon>
        <taxon>Clostridia</taxon>
        <taxon>Lachnospirales</taxon>
        <taxon>Lachnospiraceae</taxon>
        <taxon>Enterocloster</taxon>
    </lineage>
</organism>
<dbReference type="PANTHER" id="PTHR43293:SF1">
    <property type="entry name" value="ACETATE COA-TRANSFERASE YDIF"/>
    <property type="match status" value="1"/>
</dbReference>
<evidence type="ECO:0000256" key="2">
    <source>
        <dbReference type="ARBA" id="ARBA00022679"/>
    </source>
</evidence>
<dbReference type="PANTHER" id="PTHR43293">
    <property type="entry name" value="ACETATE COA-TRANSFERASE YDIF"/>
    <property type="match status" value="1"/>
</dbReference>
<dbReference type="SUPFAM" id="SSF100950">
    <property type="entry name" value="NagB/RpiA/CoA transferase-like"/>
    <property type="match status" value="2"/>
</dbReference>
<dbReference type="Gene3D" id="3.40.1080.10">
    <property type="entry name" value="Glutaconate Coenzyme A-transferase"/>
    <property type="match status" value="2"/>
</dbReference>
<dbReference type="RefSeq" id="WP_008726354.1">
    <property type="nucleotide sequence ID" value="NZ_JAJFDX010000018.1"/>
</dbReference>
<comment type="caution">
    <text evidence="4">The sequence shown here is derived from an EMBL/GenBank/DDBJ whole genome shotgun (WGS) entry which is preliminary data.</text>
</comment>
<keyword evidence="5" id="KW-1185">Reference proteome</keyword>
<dbReference type="InterPro" id="IPR014388">
    <property type="entry name" value="3-oxoacid_CoA-transferase"/>
</dbReference>
<comment type="similarity">
    <text evidence="1 3">Belongs to the 3-oxoacid CoA-transferase family.</text>
</comment>
<accession>A0ABV1D9C5</accession>
<dbReference type="EMBL" id="JBBMFM010000083">
    <property type="protein sequence ID" value="MEQ2426988.1"/>
    <property type="molecule type" value="Genomic_DNA"/>
</dbReference>
<protein>
    <submittedName>
        <fullName evidence="4">Acyl CoA:acetate/3-ketoacid CoA transferase</fullName>
    </submittedName>
</protein>
<name>A0ABV1D9C5_9FIRM</name>
<gene>
    <name evidence="4" type="ORF">WMQ36_18630</name>
</gene>
<evidence type="ECO:0000256" key="1">
    <source>
        <dbReference type="ARBA" id="ARBA00007154"/>
    </source>
</evidence>
<evidence type="ECO:0000256" key="3">
    <source>
        <dbReference type="PIRNR" id="PIRNR000858"/>
    </source>
</evidence>
<sequence length="530" mass="58204">MRKPLFLNGDEAAALIDDNKTIATIGMTLVSASETILKALDKRFMETGHPRGLTLIHSCGQSDRDRGIQHFAHEGMLDRIIGGHWGLQPKMMDLIARNKMLAYNLPQGQFAQLYRSMAGGEPGKITKVGLGTYMDPRLGGGKMNEITQDAPDIVDIVTIDGEEYMRYKPIPIDYCIIRGTSIDELGNLTTDEEAMMLEVFPAVMACKKYGGTVIAQAKYKVKAGSLHCKHITVPGVFIDAAVICPNPEEDHRQTHSFAMNPAYCGNIRTPEEAGDTLPLTIRKVIGRRALMELEENDVLNVGTGIPNDVVGPIMMEEEINDLCLITVESGIYGGVPMGGIDFGIAKNNFALVRHDDQFDYYNGAGVDITFMGAGELDEDGNVNATKLGPNPTGAGGFIDITTNAKHVVFCSTFTGKGLECSFEDGKLHINQEGSIIKLVKKVQQISYNGKHAVQKFQKMHYVTERAVFELRSEGLTLTEIAPGIDLKTQILDLMEFIPIIAPDLKTMNPRLFQEHTPFGLKEIICTKHIS</sequence>
<proteinExistence type="inferred from homology"/>
<dbReference type="PIRSF" id="PIRSF000858">
    <property type="entry name" value="SCOT-t"/>
    <property type="match status" value="1"/>
</dbReference>
<dbReference type="Proteomes" id="UP001454086">
    <property type="component" value="Unassembled WGS sequence"/>
</dbReference>
<dbReference type="GO" id="GO:0016740">
    <property type="term" value="F:transferase activity"/>
    <property type="evidence" value="ECO:0007669"/>
    <property type="project" value="UniProtKB-KW"/>
</dbReference>
<dbReference type="InterPro" id="IPR037171">
    <property type="entry name" value="NagB/RpiA_transferase-like"/>
</dbReference>
<dbReference type="Pfam" id="PF01144">
    <property type="entry name" value="CoA_trans"/>
    <property type="match status" value="1"/>
</dbReference>
<keyword evidence="2 3" id="KW-0808">Transferase</keyword>
<evidence type="ECO:0000313" key="5">
    <source>
        <dbReference type="Proteomes" id="UP001454086"/>
    </source>
</evidence>